<dbReference type="eggNOG" id="COG0604">
    <property type="taxonomic scope" value="Bacteria"/>
</dbReference>
<dbReference type="InterPro" id="IPR013154">
    <property type="entry name" value="ADH-like_N"/>
</dbReference>
<dbReference type="GO" id="GO:0003960">
    <property type="term" value="F:quinone reductase (NADPH) activity"/>
    <property type="evidence" value="ECO:0007669"/>
    <property type="project" value="InterPro"/>
</dbReference>
<dbReference type="Proteomes" id="UP000007374">
    <property type="component" value="Unassembled WGS sequence"/>
</dbReference>
<dbReference type="CDD" id="cd05286">
    <property type="entry name" value="QOR2"/>
    <property type="match status" value="1"/>
</dbReference>
<feature type="domain" description="Enoyl reductase (ER)" evidence="3">
    <location>
        <begin position="21"/>
        <end position="332"/>
    </location>
</feature>
<dbReference type="Gene3D" id="3.40.50.720">
    <property type="entry name" value="NAD(P)-binding Rossmann-like Domain"/>
    <property type="match status" value="1"/>
</dbReference>
<keyword evidence="2" id="KW-0560">Oxidoreductase</keyword>
<evidence type="ECO:0000256" key="2">
    <source>
        <dbReference type="ARBA" id="ARBA00023002"/>
    </source>
</evidence>
<sequence>MGIDVTMATIRNRAVLVSEFGPPSVMKIVTEELPPPDANEVQVRHTAIGFNFIDIYQRKGIYPLPLPTRLGFEAAGFVERIGAGVQNLRIGDRVVYMNAGVGAYSDRRNVAEHKLVRVPDAIDDETAVSLFFKGMTAQYLIRHTHAVQPDELLLVHSAAGGVGQILTRWATALGARVVGATGTAKKRQAALDAGCIAVVDTSEDGWADAFLEATGGEKAHVVYDAVGKDTVMHSLDCVRPFGLLVVYGASSGKAPAIEFETLNAKGCLFLTRPSVFPHNADPARFRANAADLFDAVEKGHVSVEIGQRFALDDIVEAHRAAEERRVSGAIVVIP</sequence>
<dbReference type="Pfam" id="PF08240">
    <property type="entry name" value="ADH_N"/>
    <property type="match status" value="1"/>
</dbReference>
<dbReference type="InterPro" id="IPR020843">
    <property type="entry name" value="ER"/>
</dbReference>
<evidence type="ECO:0000256" key="1">
    <source>
        <dbReference type="ARBA" id="ARBA00022857"/>
    </source>
</evidence>
<dbReference type="SUPFAM" id="SSF51735">
    <property type="entry name" value="NAD(P)-binding Rossmann-fold domains"/>
    <property type="match status" value="1"/>
</dbReference>
<reference evidence="4 5" key="1">
    <citation type="journal article" date="2012" name="J. Bacteriol.">
        <title>Genome Sequence of Nitratireductor indicus Type Strain C115.</title>
        <authorList>
            <person name="Lai Q."/>
            <person name="Li G."/>
            <person name="Yu Z."/>
            <person name="Shao Z."/>
        </authorList>
    </citation>
    <scope>NUCLEOTIDE SEQUENCE [LARGE SCALE GENOMIC DNA]</scope>
    <source>
        <strain evidence="4 5">C115</strain>
    </source>
</reference>
<dbReference type="STRING" id="721133.SAMN05216176_102463"/>
<evidence type="ECO:0000313" key="4">
    <source>
        <dbReference type="EMBL" id="EKF44533.1"/>
    </source>
</evidence>
<accession>K2NA82</accession>
<keyword evidence="5" id="KW-1185">Reference proteome</keyword>
<dbReference type="PANTHER" id="PTHR48106">
    <property type="entry name" value="QUINONE OXIDOREDUCTASE PIG3-RELATED"/>
    <property type="match status" value="1"/>
</dbReference>
<keyword evidence="1" id="KW-0521">NADP</keyword>
<gene>
    <name evidence="4" type="ORF">NA8A_02285</name>
</gene>
<dbReference type="EMBL" id="AMSI01000001">
    <property type="protein sequence ID" value="EKF44533.1"/>
    <property type="molecule type" value="Genomic_DNA"/>
</dbReference>
<dbReference type="Pfam" id="PF00107">
    <property type="entry name" value="ADH_zinc_N"/>
    <property type="match status" value="1"/>
</dbReference>
<dbReference type="SUPFAM" id="SSF50129">
    <property type="entry name" value="GroES-like"/>
    <property type="match status" value="1"/>
</dbReference>
<dbReference type="InterPro" id="IPR047618">
    <property type="entry name" value="QOR-like"/>
</dbReference>
<comment type="caution">
    <text evidence="4">The sequence shown here is derived from an EMBL/GenBank/DDBJ whole genome shotgun (WGS) entry which is preliminary data.</text>
</comment>
<dbReference type="GO" id="GO:0035925">
    <property type="term" value="F:mRNA 3'-UTR AU-rich region binding"/>
    <property type="evidence" value="ECO:0007669"/>
    <property type="project" value="TreeGrafter"/>
</dbReference>
<organism evidence="4 5">
    <name type="scientific">Nitratireductor indicus C115</name>
    <dbReference type="NCBI Taxonomy" id="1231190"/>
    <lineage>
        <taxon>Bacteria</taxon>
        <taxon>Pseudomonadati</taxon>
        <taxon>Pseudomonadota</taxon>
        <taxon>Alphaproteobacteria</taxon>
        <taxon>Hyphomicrobiales</taxon>
        <taxon>Phyllobacteriaceae</taxon>
        <taxon>Nitratireductor</taxon>
    </lineage>
</organism>
<dbReference type="GO" id="GO:0005829">
    <property type="term" value="C:cytosol"/>
    <property type="evidence" value="ECO:0007669"/>
    <property type="project" value="TreeGrafter"/>
</dbReference>
<protein>
    <submittedName>
        <fullName evidence="4">Zinc-containing alcohol dehydrogenase superfamily protein</fullName>
    </submittedName>
</protein>
<evidence type="ECO:0000313" key="5">
    <source>
        <dbReference type="Proteomes" id="UP000007374"/>
    </source>
</evidence>
<proteinExistence type="predicted"/>
<dbReference type="InterPro" id="IPR011032">
    <property type="entry name" value="GroES-like_sf"/>
</dbReference>
<dbReference type="InterPro" id="IPR013149">
    <property type="entry name" value="ADH-like_C"/>
</dbReference>
<dbReference type="InterPro" id="IPR036291">
    <property type="entry name" value="NAD(P)-bd_dom_sf"/>
</dbReference>
<dbReference type="GO" id="GO:0070402">
    <property type="term" value="F:NADPH binding"/>
    <property type="evidence" value="ECO:0007669"/>
    <property type="project" value="TreeGrafter"/>
</dbReference>
<dbReference type="PATRIC" id="fig|1231190.3.peg.482"/>
<evidence type="ECO:0000259" key="3">
    <source>
        <dbReference type="SMART" id="SM00829"/>
    </source>
</evidence>
<dbReference type="SMART" id="SM00829">
    <property type="entry name" value="PKS_ER"/>
    <property type="match status" value="1"/>
</dbReference>
<dbReference type="Gene3D" id="3.90.180.10">
    <property type="entry name" value="Medium-chain alcohol dehydrogenases, catalytic domain"/>
    <property type="match status" value="1"/>
</dbReference>
<dbReference type="AlphaFoldDB" id="K2NA82"/>
<dbReference type="PANTHER" id="PTHR48106:SF13">
    <property type="entry name" value="QUINONE OXIDOREDUCTASE-RELATED"/>
    <property type="match status" value="1"/>
</dbReference>
<name>K2NA82_9HYPH</name>